<accession>A0A667WVW0</accession>
<protein>
    <recommendedName>
        <fullName evidence="4">Secreted protein</fullName>
    </recommendedName>
</protein>
<reference evidence="2" key="3">
    <citation type="submission" date="2025-09" db="UniProtKB">
        <authorList>
            <consortium name="Ensembl"/>
        </authorList>
    </citation>
    <scope>IDENTIFICATION</scope>
</reference>
<dbReference type="InParanoid" id="A0A667WVW0"/>
<proteinExistence type="predicted"/>
<feature type="chain" id="PRO_5025599513" description="Secreted protein" evidence="1">
    <location>
        <begin position="21"/>
        <end position="69"/>
    </location>
</feature>
<reference evidence="2" key="1">
    <citation type="submission" date="2019-06" db="EMBL/GenBank/DDBJ databases">
        <authorList>
            <consortium name="Wellcome Sanger Institute Data Sharing"/>
        </authorList>
    </citation>
    <scope>NUCLEOTIDE SEQUENCE [LARGE SCALE GENOMIC DNA]</scope>
</reference>
<dbReference type="Proteomes" id="UP000472263">
    <property type="component" value="Chromosome 10"/>
</dbReference>
<evidence type="ECO:0000256" key="1">
    <source>
        <dbReference type="SAM" id="SignalP"/>
    </source>
</evidence>
<keyword evidence="3" id="KW-1185">Reference proteome</keyword>
<evidence type="ECO:0008006" key="4">
    <source>
        <dbReference type="Google" id="ProtNLM"/>
    </source>
</evidence>
<dbReference type="Ensembl" id="ENSMMDT00005005840.1">
    <property type="protein sequence ID" value="ENSMMDP00005005688.1"/>
    <property type="gene ID" value="ENSMMDG00005003176.1"/>
</dbReference>
<evidence type="ECO:0000313" key="2">
    <source>
        <dbReference type="Ensembl" id="ENSMMDP00005005688.1"/>
    </source>
</evidence>
<reference evidence="2" key="2">
    <citation type="submission" date="2025-08" db="UniProtKB">
        <authorList>
            <consortium name="Ensembl"/>
        </authorList>
    </citation>
    <scope>IDENTIFICATION</scope>
</reference>
<organism evidence="2 3">
    <name type="scientific">Myripristis murdjan</name>
    <name type="common">pinecone soldierfish</name>
    <dbReference type="NCBI Taxonomy" id="586833"/>
    <lineage>
        <taxon>Eukaryota</taxon>
        <taxon>Metazoa</taxon>
        <taxon>Chordata</taxon>
        <taxon>Craniata</taxon>
        <taxon>Vertebrata</taxon>
        <taxon>Euteleostomi</taxon>
        <taxon>Actinopterygii</taxon>
        <taxon>Neopterygii</taxon>
        <taxon>Teleostei</taxon>
        <taxon>Neoteleostei</taxon>
        <taxon>Acanthomorphata</taxon>
        <taxon>Holocentriformes</taxon>
        <taxon>Holocentridae</taxon>
        <taxon>Myripristis</taxon>
    </lineage>
</organism>
<dbReference type="GeneTree" id="ENSGT01150000287059"/>
<name>A0A667WVW0_9TELE</name>
<feature type="signal peptide" evidence="1">
    <location>
        <begin position="1"/>
        <end position="20"/>
    </location>
</feature>
<evidence type="ECO:0000313" key="3">
    <source>
        <dbReference type="Proteomes" id="UP000472263"/>
    </source>
</evidence>
<dbReference type="AlphaFoldDB" id="A0A667WVW0"/>
<sequence>MLSLTSCTLIMICIVPDLGGFPPSTAVSVSLITDCFSRSKAFCKTNSADILCSPPFCTSREKCSFWLSL</sequence>
<keyword evidence="1" id="KW-0732">Signal</keyword>